<organism evidence="5 6">
    <name type="scientific">Lomentospora prolificans</name>
    <dbReference type="NCBI Taxonomy" id="41688"/>
    <lineage>
        <taxon>Eukaryota</taxon>
        <taxon>Fungi</taxon>
        <taxon>Dikarya</taxon>
        <taxon>Ascomycota</taxon>
        <taxon>Pezizomycotina</taxon>
        <taxon>Sordariomycetes</taxon>
        <taxon>Hypocreomycetidae</taxon>
        <taxon>Microascales</taxon>
        <taxon>Microascaceae</taxon>
        <taxon>Lomentospora</taxon>
    </lineage>
</organism>
<evidence type="ECO:0000256" key="2">
    <source>
        <dbReference type="ARBA" id="ARBA00023445"/>
    </source>
</evidence>
<evidence type="ECO:0000256" key="3">
    <source>
        <dbReference type="SAM" id="Phobius"/>
    </source>
</evidence>
<dbReference type="Gene3D" id="3.40.50.720">
    <property type="entry name" value="NAD(P)-binding Rossmann-like Domain"/>
    <property type="match status" value="1"/>
</dbReference>
<dbReference type="VEuPathDB" id="FungiDB:jhhlp_002277"/>
<dbReference type="GO" id="GO:0000252">
    <property type="term" value="F:3-beta-hydroxysteroid dehydrogenase [NAD(P)+]/C4-decarboxylase activity"/>
    <property type="evidence" value="ECO:0007669"/>
    <property type="project" value="TreeGrafter"/>
</dbReference>
<dbReference type="SUPFAM" id="SSF51735">
    <property type="entry name" value="NAD(P)-binding Rossmann-fold domains"/>
    <property type="match status" value="1"/>
</dbReference>
<feature type="domain" description="3-beta hydroxysteroid dehydrogenase/isomerase" evidence="4">
    <location>
        <begin position="77"/>
        <end position="366"/>
    </location>
</feature>
<dbReference type="InterPro" id="IPR036291">
    <property type="entry name" value="NAD(P)-bd_dom_sf"/>
</dbReference>
<sequence length="484" mass="53176">MPETIPAVLGGGAAAAVAFALWLAKINNVMRTTPADALKVSPHRWTKEEIIETYRRIEENPIDWTPHLPPKLDRRYIIVGGSGLVGSTLVLQLLARGQPPSSLRIVDFRAPIHPELLSGLGAQVDVALADITSPEATSAAYLKPWPDSVSNLPLTVFHIAATISPSERHPLVYDRCARVNVNGTANSLAAARKAGADVFIATSSSSVGQLPIDFFFPPWESEPRRYTQIITEDDFSKPVRSPDQFFGNYAHTKAVAERLVCDANEFPPGAEGADLTKPGGFRTGIIRPGSPIYGGPQDPVLGLLLNQQGPSPTFSAPWMQNWVNSRNVAMAHLVYEQRLLSPHARSLAARPFLVTDAGPPLIFEDYYTLARTTVAKNPPVIQYPPPVLLLLLAQLIEWYCILLWKFPLLKLVFSEPGFPLYWLQPACFTTSANVIIDDSPARKPPEQGGLGYKPVCTTMEGMCLQVYQWNEIHSKEAGRKSNYI</sequence>
<evidence type="ECO:0000256" key="1">
    <source>
        <dbReference type="ARBA" id="ARBA00023002"/>
    </source>
</evidence>
<protein>
    <recommendedName>
        <fullName evidence="4">3-beta hydroxysteroid dehydrogenase/isomerase domain-containing protein</fullName>
    </recommendedName>
</protein>
<dbReference type="InterPro" id="IPR002225">
    <property type="entry name" value="3Beta_OHSteriod_DH/Estase"/>
</dbReference>
<evidence type="ECO:0000313" key="6">
    <source>
        <dbReference type="Proteomes" id="UP000233524"/>
    </source>
</evidence>
<dbReference type="EMBL" id="NLAX01000008">
    <property type="protein sequence ID" value="PKS10524.1"/>
    <property type="molecule type" value="Genomic_DNA"/>
</dbReference>
<dbReference type="PANTHER" id="PTHR10366:SF447">
    <property type="entry name" value="HYDROXYSTEROID DEHYDROGENASE_ISOMERASE FAMILY PROTEIN, PUTATIVE (AFU_ORTHOLOGUE AFUA_1G06450)-RELATED"/>
    <property type="match status" value="1"/>
</dbReference>
<keyword evidence="6" id="KW-1185">Reference proteome</keyword>
<accession>A0A2N3NDL4</accession>
<feature type="transmembrane region" description="Helical" evidence="3">
    <location>
        <begin position="6"/>
        <end position="24"/>
    </location>
</feature>
<dbReference type="InParanoid" id="A0A2N3NDL4"/>
<dbReference type="AlphaFoldDB" id="A0A2N3NDL4"/>
<feature type="transmembrane region" description="Helical" evidence="3">
    <location>
        <begin position="76"/>
        <end position="95"/>
    </location>
</feature>
<comment type="similarity">
    <text evidence="2">Belongs to the NAD(P)-dependent epimerase/dehydratase family. Dihydroflavonol-4-reductase subfamily.</text>
</comment>
<dbReference type="Pfam" id="PF01073">
    <property type="entry name" value="3Beta_HSD"/>
    <property type="match status" value="1"/>
</dbReference>
<evidence type="ECO:0000259" key="4">
    <source>
        <dbReference type="Pfam" id="PF01073"/>
    </source>
</evidence>
<dbReference type="GO" id="GO:0006696">
    <property type="term" value="P:ergosterol biosynthetic process"/>
    <property type="evidence" value="ECO:0007669"/>
    <property type="project" value="TreeGrafter"/>
</dbReference>
<gene>
    <name evidence="5" type="ORF">jhhlp_002277</name>
</gene>
<proteinExistence type="inferred from homology"/>
<dbReference type="Proteomes" id="UP000233524">
    <property type="component" value="Unassembled WGS sequence"/>
</dbReference>
<dbReference type="PANTHER" id="PTHR10366">
    <property type="entry name" value="NAD DEPENDENT EPIMERASE/DEHYDRATASE"/>
    <property type="match status" value="1"/>
</dbReference>
<keyword evidence="3" id="KW-1133">Transmembrane helix</keyword>
<comment type="caution">
    <text evidence="5">The sequence shown here is derived from an EMBL/GenBank/DDBJ whole genome shotgun (WGS) entry which is preliminary data.</text>
</comment>
<keyword evidence="1" id="KW-0560">Oxidoreductase</keyword>
<dbReference type="GO" id="GO:0005783">
    <property type="term" value="C:endoplasmic reticulum"/>
    <property type="evidence" value="ECO:0007669"/>
    <property type="project" value="TreeGrafter"/>
</dbReference>
<keyword evidence="3" id="KW-0812">Transmembrane</keyword>
<evidence type="ECO:0000313" key="5">
    <source>
        <dbReference type="EMBL" id="PKS10524.1"/>
    </source>
</evidence>
<name>A0A2N3NDL4_9PEZI</name>
<dbReference type="STRING" id="41688.A0A2N3NDL4"/>
<dbReference type="OrthoDB" id="10058185at2759"/>
<keyword evidence="3" id="KW-0472">Membrane</keyword>
<dbReference type="InterPro" id="IPR050425">
    <property type="entry name" value="NAD(P)_dehydrat-like"/>
</dbReference>
<reference evidence="5 6" key="1">
    <citation type="journal article" date="2017" name="G3 (Bethesda)">
        <title>First Draft Genome Sequence of the Pathogenic Fungus Lomentospora prolificans (Formerly Scedosporium prolificans).</title>
        <authorList>
            <person name="Luo R."/>
            <person name="Zimin A."/>
            <person name="Workman R."/>
            <person name="Fan Y."/>
            <person name="Pertea G."/>
            <person name="Grossman N."/>
            <person name="Wear M.P."/>
            <person name="Jia B."/>
            <person name="Miller H."/>
            <person name="Casadevall A."/>
            <person name="Timp W."/>
            <person name="Zhang S.X."/>
            <person name="Salzberg S.L."/>
        </authorList>
    </citation>
    <scope>NUCLEOTIDE SEQUENCE [LARGE SCALE GENOMIC DNA]</scope>
    <source>
        <strain evidence="5 6">JHH-5317</strain>
    </source>
</reference>